<organism evidence="2 3">
    <name type="scientific">Mortierella alpina</name>
    <name type="common">Oleaginous fungus</name>
    <name type="synonym">Mortierella renispora</name>
    <dbReference type="NCBI Taxonomy" id="64518"/>
    <lineage>
        <taxon>Eukaryota</taxon>
        <taxon>Fungi</taxon>
        <taxon>Fungi incertae sedis</taxon>
        <taxon>Mucoromycota</taxon>
        <taxon>Mortierellomycotina</taxon>
        <taxon>Mortierellomycetes</taxon>
        <taxon>Mortierellales</taxon>
        <taxon>Mortierellaceae</taxon>
        <taxon>Mortierella</taxon>
    </lineage>
</organism>
<sequence length="169" mass="18520">MATPQKIQARRAFLERYGNGPRSYFRREGALVMIVLTVLIIAAGAFALANVTLSIGYLFLLLIISLTIAGIGTYFVSVASDMTTLMASTLQARRHIADPTLLFDLSAHAHDNKTYHYKVTQARRTMATVSELETGYNDPFNRHLDHAWGGSVYVPPPPAAVVSNRPVAS</sequence>
<comment type="caution">
    <text evidence="2">The sequence shown here is derived from an EMBL/GenBank/DDBJ whole genome shotgun (WGS) entry which is preliminary data.</text>
</comment>
<accession>A0A9P6J0F5</accession>
<keyword evidence="1" id="KW-1133">Transmembrane helix</keyword>
<keyword evidence="1" id="KW-0472">Membrane</keyword>
<dbReference type="Proteomes" id="UP000738359">
    <property type="component" value="Unassembled WGS sequence"/>
</dbReference>
<gene>
    <name evidence="2" type="ORF">BGZ70_009871</name>
</gene>
<reference evidence="2" key="1">
    <citation type="journal article" date="2020" name="Fungal Divers.">
        <title>Resolving the Mortierellaceae phylogeny through synthesis of multi-gene phylogenetics and phylogenomics.</title>
        <authorList>
            <person name="Vandepol N."/>
            <person name="Liber J."/>
            <person name="Desiro A."/>
            <person name="Na H."/>
            <person name="Kennedy M."/>
            <person name="Barry K."/>
            <person name="Grigoriev I.V."/>
            <person name="Miller A.N."/>
            <person name="O'Donnell K."/>
            <person name="Stajich J.E."/>
            <person name="Bonito G."/>
        </authorList>
    </citation>
    <scope>NUCLEOTIDE SEQUENCE</scope>
    <source>
        <strain evidence="2">CK1249</strain>
    </source>
</reference>
<dbReference type="EMBL" id="JAAAHY010000838">
    <property type="protein sequence ID" value="KAF9956461.1"/>
    <property type="molecule type" value="Genomic_DNA"/>
</dbReference>
<keyword evidence="1" id="KW-0812">Transmembrane</keyword>
<evidence type="ECO:0000313" key="3">
    <source>
        <dbReference type="Proteomes" id="UP000738359"/>
    </source>
</evidence>
<keyword evidence="3" id="KW-1185">Reference proteome</keyword>
<proteinExistence type="predicted"/>
<name>A0A9P6J0F5_MORAP</name>
<protein>
    <submittedName>
        <fullName evidence="2">Uncharacterized protein</fullName>
    </submittedName>
</protein>
<evidence type="ECO:0000256" key="1">
    <source>
        <dbReference type="SAM" id="Phobius"/>
    </source>
</evidence>
<feature type="transmembrane region" description="Helical" evidence="1">
    <location>
        <begin position="55"/>
        <end position="76"/>
    </location>
</feature>
<dbReference type="AlphaFoldDB" id="A0A9P6J0F5"/>
<feature type="transmembrane region" description="Helical" evidence="1">
    <location>
        <begin position="30"/>
        <end position="49"/>
    </location>
</feature>
<dbReference type="OrthoDB" id="2410043at2759"/>
<evidence type="ECO:0000313" key="2">
    <source>
        <dbReference type="EMBL" id="KAF9956461.1"/>
    </source>
</evidence>